<evidence type="ECO:0000313" key="5">
    <source>
        <dbReference type="Ensembl" id="ENSAPOP00000016530.1"/>
    </source>
</evidence>
<dbReference type="GO" id="GO:0006082">
    <property type="term" value="P:organic acid metabolic process"/>
    <property type="evidence" value="ECO:0007669"/>
    <property type="project" value="TreeGrafter"/>
</dbReference>
<dbReference type="STRING" id="80966.ENSAPOP00000016530"/>
<dbReference type="SUPFAM" id="SSF48264">
    <property type="entry name" value="Cytochrome P450"/>
    <property type="match status" value="1"/>
</dbReference>
<evidence type="ECO:0000256" key="3">
    <source>
        <dbReference type="ARBA" id="ARBA00023004"/>
    </source>
</evidence>
<dbReference type="Pfam" id="PF00067">
    <property type="entry name" value="p450"/>
    <property type="match status" value="1"/>
</dbReference>
<sequence>MTDRENMPYTDAVIHEIQRYGDIAPLSVIHMTHRDTTLDKYTIPKARVKEGYTERQNQTQKLYLSPRGN</sequence>
<name>A0A3Q1GFY5_9TELE</name>
<dbReference type="GO" id="GO:0016712">
    <property type="term" value="F:oxidoreductase activity, acting on paired donors, with incorporation or reduction of molecular oxygen, reduced flavin or flavoprotein as one donor, and incorporation of one atom of oxygen"/>
    <property type="evidence" value="ECO:0007669"/>
    <property type="project" value="TreeGrafter"/>
</dbReference>
<comment type="similarity">
    <text evidence="1">Belongs to the cytochrome P450 family.</text>
</comment>
<reference evidence="5" key="2">
    <citation type="submission" date="2025-09" db="UniProtKB">
        <authorList>
            <consortium name="Ensembl"/>
        </authorList>
    </citation>
    <scope>IDENTIFICATION</scope>
</reference>
<dbReference type="GO" id="GO:0020037">
    <property type="term" value="F:heme binding"/>
    <property type="evidence" value="ECO:0007669"/>
    <property type="project" value="InterPro"/>
</dbReference>
<proteinExistence type="inferred from homology"/>
<dbReference type="Proteomes" id="UP000257200">
    <property type="component" value="Unplaced"/>
</dbReference>
<dbReference type="InParanoid" id="A0A3Q1GFY5"/>
<evidence type="ECO:0000313" key="6">
    <source>
        <dbReference type="Proteomes" id="UP000257200"/>
    </source>
</evidence>
<dbReference type="PANTHER" id="PTHR24300:SF301">
    <property type="entry name" value="CYP2J25 PROTEIN-RELATED"/>
    <property type="match status" value="1"/>
</dbReference>
<reference evidence="5" key="1">
    <citation type="submission" date="2025-08" db="UniProtKB">
        <authorList>
            <consortium name="Ensembl"/>
        </authorList>
    </citation>
    <scope>IDENTIFICATION</scope>
</reference>
<evidence type="ECO:0000256" key="4">
    <source>
        <dbReference type="SAM" id="MobiDB-lite"/>
    </source>
</evidence>
<feature type="region of interest" description="Disordered" evidence="4">
    <location>
        <begin position="50"/>
        <end position="69"/>
    </location>
</feature>
<keyword evidence="3" id="KW-0408">Iron</keyword>
<keyword evidence="6" id="KW-1185">Reference proteome</keyword>
<dbReference type="GO" id="GO:0006805">
    <property type="term" value="P:xenobiotic metabolic process"/>
    <property type="evidence" value="ECO:0007669"/>
    <property type="project" value="TreeGrafter"/>
</dbReference>
<dbReference type="Gene3D" id="1.10.630.10">
    <property type="entry name" value="Cytochrome P450"/>
    <property type="match status" value="1"/>
</dbReference>
<feature type="compositionally biased region" description="Polar residues" evidence="4">
    <location>
        <begin position="54"/>
        <end position="69"/>
    </location>
</feature>
<dbReference type="InterPro" id="IPR001128">
    <property type="entry name" value="Cyt_P450"/>
</dbReference>
<dbReference type="GO" id="GO:0005506">
    <property type="term" value="F:iron ion binding"/>
    <property type="evidence" value="ECO:0007669"/>
    <property type="project" value="InterPro"/>
</dbReference>
<dbReference type="AlphaFoldDB" id="A0A3Q1GFY5"/>
<keyword evidence="2" id="KW-0479">Metal-binding</keyword>
<protein>
    <submittedName>
        <fullName evidence="5">Uncharacterized protein</fullName>
    </submittedName>
</protein>
<dbReference type="InterPro" id="IPR036396">
    <property type="entry name" value="Cyt_P450_sf"/>
</dbReference>
<evidence type="ECO:0000256" key="1">
    <source>
        <dbReference type="ARBA" id="ARBA00010617"/>
    </source>
</evidence>
<dbReference type="PANTHER" id="PTHR24300">
    <property type="entry name" value="CYTOCHROME P450 508A4-RELATED"/>
    <property type="match status" value="1"/>
</dbReference>
<dbReference type="Ensembl" id="ENSAPOT00000033687.1">
    <property type="protein sequence ID" value="ENSAPOP00000016530.1"/>
    <property type="gene ID" value="ENSAPOG00000019648.1"/>
</dbReference>
<dbReference type="GO" id="GO:0005737">
    <property type="term" value="C:cytoplasm"/>
    <property type="evidence" value="ECO:0007669"/>
    <property type="project" value="TreeGrafter"/>
</dbReference>
<dbReference type="InterPro" id="IPR050182">
    <property type="entry name" value="Cytochrome_P450_fam2"/>
</dbReference>
<organism evidence="5 6">
    <name type="scientific">Acanthochromis polyacanthus</name>
    <name type="common">spiny chromis</name>
    <dbReference type="NCBI Taxonomy" id="80966"/>
    <lineage>
        <taxon>Eukaryota</taxon>
        <taxon>Metazoa</taxon>
        <taxon>Chordata</taxon>
        <taxon>Craniata</taxon>
        <taxon>Vertebrata</taxon>
        <taxon>Euteleostomi</taxon>
        <taxon>Actinopterygii</taxon>
        <taxon>Neopterygii</taxon>
        <taxon>Teleostei</taxon>
        <taxon>Neoteleostei</taxon>
        <taxon>Acanthomorphata</taxon>
        <taxon>Ovalentaria</taxon>
        <taxon>Pomacentridae</taxon>
        <taxon>Acanthochromis</taxon>
    </lineage>
</organism>
<evidence type="ECO:0000256" key="2">
    <source>
        <dbReference type="ARBA" id="ARBA00022723"/>
    </source>
</evidence>
<accession>A0A3Q1GFY5</accession>
<dbReference type="GeneTree" id="ENSGT01140000285708"/>